<protein>
    <submittedName>
        <fullName evidence="1">Uncharacterized protein</fullName>
    </submittedName>
</protein>
<evidence type="ECO:0000313" key="1">
    <source>
        <dbReference type="EMBL" id="QEG33950.1"/>
    </source>
</evidence>
<keyword evidence="2" id="KW-1185">Reference proteome</keyword>
<dbReference type="Proteomes" id="UP000323917">
    <property type="component" value="Chromosome"/>
</dbReference>
<gene>
    <name evidence="1" type="ORF">Pr1d_12210</name>
</gene>
<accession>A0A5B9Q897</accession>
<dbReference type="EMBL" id="CP042913">
    <property type="protein sequence ID" value="QEG33950.1"/>
    <property type="molecule type" value="Genomic_DNA"/>
</dbReference>
<proteinExistence type="predicted"/>
<evidence type="ECO:0000313" key="2">
    <source>
        <dbReference type="Proteomes" id="UP000323917"/>
    </source>
</evidence>
<sequence>MLLQEGLRRASNKSLACITVIVPPIDKLSHQLGNCYEKPFEASIQARQA</sequence>
<dbReference type="AlphaFoldDB" id="A0A5B9Q897"/>
<reference evidence="1 2" key="1">
    <citation type="submission" date="2019-08" db="EMBL/GenBank/DDBJ databases">
        <title>Deep-cultivation of Planctomycetes and their phenomic and genomic characterization uncovers novel biology.</title>
        <authorList>
            <person name="Wiegand S."/>
            <person name="Jogler M."/>
            <person name="Boedeker C."/>
            <person name="Pinto D."/>
            <person name="Vollmers J."/>
            <person name="Rivas-Marin E."/>
            <person name="Kohn T."/>
            <person name="Peeters S.H."/>
            <person name="Heuer A."/>
            <person name="Rast P."/>
            <person name="Oberbeckmann S."/>
            <person name="Bunk B."/>
            <person name="Jeske O."/>
            <person name="Meyerdierks A."/>
            <person name="Storesund J.E."/>
            <person name="Kallscheuer N."/>
            <person name="Luecker S."/>
            <person name="Lage O.M."/>
            <person name="Pohl T."/>
            <person name="Merkel B.J."/>
            <person name="Hornburger P."/>
            <person name="Mueller R.-W."/>
            <person name="Bruemmer F."/>
            <person name="Labrenz M."/>
            <person name="Spormann A.M."/>
            <person name="Op den Camp H."/>
            <person name="Overmann J."/>
            <person name="Amann R."/>
            <person name="Jetten M.S.M."/>
            <person name="Mascher T."/>
            <person name="Medema M.H."/>
            <person name="Devos D.P."/>
            <person name="Kaster A.-K."/>
            <person name="Ovreas L."/>
            <person name="Rohde M."/>
            <person name="Galperin M.Y."/>
            <person name="Jogler C."/>
        </authorList>
    </citation>
    <scope>NUCLEOTIDE SEQUENCE [LARGE SCALE GENOMIC DNA]</scope>
    <source>
        <strain evidence="1 2">Pr1d</strain>
    </source>
</reference>
<organism evidence="1 2">
    <name type="scientific">Bythopirellula goksoeyrii</name>
    <dbReference type="NCBI Taxonomy" id="1400387"/>
    <lineage>
        <taxon>Bacteria</taxon>
        <taxon>Pseudomonadati</taxon>
        <taxon>Planctomycetota</taxon>
        <taxon>Planctomycetia</taxon>
        <taxon>Pirellulales</taxon>
        <taxon>Lacipirellulaceae</taxon>
        <taxon>Bythopirellula</taxon>
    </lineage>
</organism>
<dbReference type="KEGG" id="bgok:Pr1d_12210"/>
<name>A0A5B9Q897_9BACT</name>